<dbReference type="InterPro" id="IPR006099">
    <property type="entry name" value="MeMalonylCoA_mutase_a/b_cat"/>
</dbReference>
<protein>
    <recommendedName>
        <fullName evidence="3">methylmalonyl-CoA mutase</fullName>
        <ecNumber evidence="3">5.4.99.2</ecNumber>
    </recommendedName>
</protein>
<dbReference type="Pfam" id="PF01642">
    <property type="entry name" value="MM_CoA_mutase"/>
    <property type="match status" value="1"/>
</dbReference>
<keyword evidence="10" id="KW-1185">Reference proteome</keyword>
<evidence type="ECO:0000256" key="7">
    <source>
        <dbReference type="ARBA" id="ARBA00023285"/>
    </source>
</evidence>
<dbReference type="InterPro" id="IPR006098">
    <property type="entry name" value="MMCoA_mutase_a_cat"/>
</dbReference>
<reference evidence="9 10" key="1">
    <citation type="submission" date="2016-10" db="EMBL/GenBank/DDBJ databases">
        <authorList>
            <person name="de Groot N.N."/>
        </authorList>
    </citation>
    <scope>NUCLEOTIDE SEQUENCE [LARGE SCALE GENOMIC DNA]</scope>
    <source>
        <strain evidence="9 10">DSM 45610</strain>
    </source>
</reference>
<keyword evidence="4" id="KW-0846">Cobalamin</keyword>
<keyword evidence="7" id="KW-0170">Cobalt</keyword>
<organism evidence="9 10">
    <name type="scientific">Marininema mesophilum</name>
    <dbReference type="NCBI Taxonomy" id="1048340"/>
    <lineage>
        <taxon>Bacteria</taxon>
        <taxon>Bacillati</taxon>
        <taxon>Bacillota</taxon>
        <taxon>Bacilli</taxon>
        <taxon>Bacillales</taxon>
        <taxon>Thermoactinomycetaceae</taxon>
        <taxon>Marininema</taxon>
    </lineage>
</organism>
<dbReference type="PANTHER" id="PTHR48101:SF1">
    <property type="entry name" value="METHYLMALONYL-COA MUTASE, LARGE SUBUNIT"/>
    <property type="match status" value="1"/>
</dbReference>
<sequence length="551" mass="61518">MTTKSFAELYREWEEKTQQLLQKYPEQKERFETLSGIKVDRLYMPTEATKHDQEQIGLPGEFPYTRGVRPTMYRSRHWTMRQYAGFGSADETNKRFRYLLDQGQTGLSVAFDLPTQIGYDSDDPMAAGEVGKVGVAIDSLEDMERLLAGIPLDRVSTSMTINAPASVLLAMYIVVGEKQGVPANQLTGTIQNDILKEYIARGTYIFPPKPSMRLITDIFAHCAEVVPRWNTISISGYHIREAGSTAVQEVAFTLADGIAYVQAAIDAGLDVDRFAPRLSFFFNAHNHFFEEVAKFRAARRIWARVMKERFRAKDTRSHQLRFHTQTGGSTLTAQQPDNNVVRVTMQALSAVLGGTQSLHTNARDEALALPTEESARIALRTQQILAYETGVTDTVDPLGGSYYVEALTDAIEAEAGAYIDRIDEMGGAVDAVEQGYMQREIHLAALTTQKKVESGEEILVGVNRYRLENEQQPALYKPDPSISHQQLERLQALRAKRDNQAVEVALTKLKQGATGSENLMPLIIAAVKSYATVGEICNSMREIFGEYQPNL</sequence>
<dbReference type="STRING" id="1048340.SAMN05444487_10492"/>
<dbReference type="PANTHER" id="PTHR48101">
    <property type="entry name" value="METHYLMALONYL-COA MUTASE, MITOCHONDRIAL-RELATED"/>
    <property type="match status" value="1"/>
</dbReference>
<dbReference type="GO" id="GO:0046872">
    <property type="term" value="F:metal ion binding"/>
    <property type="evidence" value="ECO:0007669"/>
    <property type="project" value="UniProtKB-KW"/>
</dbReference>
<evidence type="ECO:0000256" key="5">
    <source>
        <dbReference type="ARBA" id="ARBA00022723"/>
    </source>
</evidence>
<dbReference type="InterPro" id="IPR016176">
    <property type="entry name" value="Cbl-dep_enz_cat"/>
</dbReference>
<dbReference type="FunFam" id="3.20.20.240:FF:000001">
    <property type="entry name" value="Probable methylmalonyl-coa mutase"/>
    <property type="match status" value="1"/>
</dbReference>
<feature type="domain" description="Methylmalonyl-CoA mutase alpha/beta chain catalytic" evidence="8">
    <location>
        <begin position="33"/>
        <end position="546"/>
    </location>
</feature>
<proteinExistence type="inferred from homology"/>
<accession>A0A1H2UHH1</accession>
<comment type="similarity">
    <text evidence="2">Belongs to the methylmalonyl-CoA mutase family.</text>
</comment>
<dbReference type="NCBIfam" id="TIGR00641">
    <property type="entry name" value="acid_CoA_mut_N"/>
    <property type="match status" value="1"/>
</dbReference>
<dbReference type="Gene3D" id="3.20.20.240">
    <property type="entry name" value="Methylmalonyl-CoA mutase"/>
    <property type="match status" value="1"/>
</dbReference>
<name>A0A1H2UHH1_9BACL</name>
<keyword evidence="6" id="KW-0413">Isomerase</keyword>
<dbReference type="Proteomes" id="UP000198534">
    <property type="component" value="Unassembled WGS sequence"/>
</dbReference>
<keyword evidence="5" id="KW-0479">Metal-binding</keyword>
<evidence type="ECO:0000256" key="6">
    <source>
        <dbReference type="ARBA" id="ARBA00023235"/>
    </source>
</evidence>
<evidence type="ECO:0000313" key="9">
    <source>
        <dbReference type="EMBL" id="SDW54999.1"/>
    </source>
</evidence>
<dbReference type="EC" id="5.4.99.2" evidence="3"/>
<dbReference type="GO" id="GO:0031419">
    <property type="term" value="F:cobalamin binding"/>
    <property type="evidence" value="ECO:0007669"/>
    <property type="project" value="UniProtKB-KW"/>
</dbReference>
<evidence type="ECO:0000256" key="4">
    <source>
        <dbReference type="ARBA" id="ARBA00022628"/>
    </source>
</evidence>
<dbReference type="AlphaFoldDB" id="A0A1H2UHH1"/>
<dbReference type="OrthoDB" id="9762378at2"/>
<dbReference type="SUPFAM" id="SSF51703">
    <property type="entry name" value="Cobalamin (vitamin B12)-dependent enzymes"/>
    <property type="match status" value="1"/>
</dbReference>
<comment type="cofactor">
    <cofactor evidence="1">
        <name>adenosylcob(III)alamin</name>
        <dbReference type="ChEBI" id="CHEBI:18408"/>
    </cofactor>
</comment>
<dbReference type="RefSeq" id="WP_091737320.1">
    <property type="nucleotide sequence ID" value="NZ_FNNQ01000004.1"/>
</dbReference>
<evidence type="ECO:0000256" key="1">
    <source>
        <dbReference type="ARBA" id="ARBA00001922"/>
    </source>
</evidence>
<dbReference type="GO" id="GO:0004494">
    <property type="term" value="F:methylmalonyl-CoA mutase activity"/>
    <property type="evidence" value="ECO:0007669"/>
    <property type="project" value="UniProtKB-EC"/>
</dbReference>
<evidence type="ECO:0000256" key="3">
    <source>
        <dbReference type="ARBA" id="ARBA00012398"/>
    </source>
</evidence>
<dbReference type="EMBL" id="FNNQ01000004">
    <property type="protein sequence ID" value="SDW54999.1"/>
    <property type="molecule type" value="Genomic_DNA"/>
</dbReference>
<evidence type="ECO:0000259" key="8">
    <source>
        <dbReference type="Pfam" id="PF01642"/>
    </source>
</evidence>
<gene>
    <name evidence="9" type="ORF">SAMN05444487_10492</name>
</gene>
<evidence type="ECO:0000313" key="10">
    <source>
        <dbReference type="Proteomes" id="UP000198534"/>
    </source>
</evidence>
<dbReference type="CDD" id="cd03680">
    <property type="entry name" value="MM_CoA_mutase_ICM_like"/>
    <property type="match status" value="1"/>
</dbReference>
<evidence type="ECO:0000256" key="2">
    <source>
        <dbReference type="ARBA" id="ARBA00008465"/>
    </source>
</evidence>